<dbReference type="EMBL" id="HE613568">
    <property type="protein sequence ID" value="CCF07381.1"/>
    <property type="molecule type" value="Genomic_DNA"/>
</dbReference>
<gene>
    <name evidence="2" type="ORF">Pra_mt0313</name>
</gene>
<protein>
    <submittedName>
        <fullName evidence="2">Uncharacterized protein</fullName>
    </submittedName>
</protein>
<feature type="region of interest" description="Disordered" evidence="1">
    <location>
        <begin position="43"/>
        <end position="66"/>
    </location>
</feature>
<evidence type="ECO:0000256" key="1">
    <source>
        <dbReference type="SAM" id="MobiDB-lite"/>
    </source>
</evidence>
<keyword evidence="2" id="KW-0496">Mitochondrion</keyword>
<geneLocation type="mitochondrion" evidence="2"/>
<sequence length="66" mass="7551">MIINPKLKPWVILGLIETETKLYIDSKFVKPVNAYISTAPSNIKQEDKQPNKKYFKPADVADSESR</sequence>
<proteinExistence type="predicted"/>
<organism evidence="2">
    <name type="scientific">Phlebia radiata</name>
    <name type="common">White-rot fungus</name>
    <dbReference type="NCBI Taxonomy" id="5308"/>
    <lineage>
        <taxon>Eukaryota</taxon>
        <taxon>Fungi</taxon>
        <taxon>Dikarya</taxon>
        <taxon>Basidiomycota</taxon>
        <taxon>Agaricomycotina</taxon>
        <taxon>Agaricomycetes</taxon>
        <taxon>Polyporales</taxon>
        <taxon>Meruliaceae</taxon>
        <taxon>Phlebia</taxon>
    </lineage>
</organism>
<reference evidence="2" key="1">
    <citation type="journal article" date="2014" name="PLoS ONE">
        <title>Mitochondrial Genome of Phlebia radiata Is the Second Largest (156 kbp) among Fungi and Features Signs of Genome Flexibility and Recent Recombination Events.</title>
        <authorList>
            <person name="Salavirta H."/>
            <person name="Oksanen I."/>
            <person name="Kuuskeri J."/>
            <person name="Makela M."/>
            <person name="Laine P."/>
            <person name="Paulin L."/>
            <person name="Lundell T."/>
        </authorList>
    </citation>
    <scope>NUCLEOTIDE SEQUENCE</scope>
    <source>
        <strain evidence="2">79</strain>
    </source>
</reference>
<accession>L8B9H9</accession>
<name>L8B9H9_PHLRA</name>
<evidence type="ECO:0000313" key="2">
    <source>
        <dbReference type="EMBL" id="CCF07381.1"/>
    </source>
</evidence>
<dbReference type="AlphaFoldDB" id="L8B9H9"/>
<dbReference type="GeneID" id="14469616"/>
<dbReference type="RefSeq" id="YP_007374934.1">
    <property type="nucleotide sequence ID" value="NC_020148.1"/>
</dbReference>